<dbReference type="AlphaFoldDB" id="A0A174M964"/>
<evidence type="ECO:0000313" key="1">
    <source>
        <dbReference type="EMBL" id="MSB50963.1"/>
    </source>
</evidence>
<dbReference type="EMBL" id="WKPO01000049">
    <property type="protein sequence ID" value="MSB50963.1"/>
    <property type="molecule type" value="Genomic_DNA"/>
</dbReference>
<reference evidence="1 2" key="1">
    <citation type="journal article" date="2019" name="Nat. Med.">
        <title>A library of human gut bacterial isolates paired with longitudinal multiomics data enables mechanistic microbiome research.</title>
        <authorList>
            <person name="Poyet M."/>
            <person name="Groussin M."/>
            <person name="Gibbons S.M."/>
            <person name="Avila-Pacheco J."/>
            <person name="Jiang X."/>
            <person name="Kearney S.M."/>
            <person name="Perrotta A.R."/>
            <person name="Berdy B."/>
            <person name="Zhao S."/>
            <person name="Lieberman T.D."/>
            <person name="Swanson P.K."/>
            <person name="Smith M."/>
            <person name="Roesemann S."/>
            <person name="Alexander J.E."/>
            <person name="Rich S.A."/>
            <person name="Livny J."/>
            <person name="Vlamakis H."/>
            <person name="Clish C."/>
            <person name="Bullock K."/>
            <person name="Deik A."/>
            <person name="Scott J."/>
            <person name="Pierce K.A."/>
            <person name="Xavier R.J."/>
            <person name="Alm E.J."/>
        </authorList>
    </citation>
    <scope>NUCLEOTIDE SEQUENCE [LARGE SCALE GENOMIC DNA]</scope>
    <source>
        <strain evidence="1 2">BIOML-A5</strain>
    </source>
</reference>
<gene>
    <name evidence="1" type="ORF">GKE90_20090</name>
</gene>
<organism evidence="1 2">
    <name type="scientific">Flavonifractor plautii</name>
    <name type="common">Fusobacterium plautii</name>
    <dbReference type="NCBI Taxonomy" id="292800"/>
    <lineage>
        <taxon>Bacteria</taxon>
        <taxon>Bacillati</taxon>
        <taxon>Bacillota</taxon>
        <taxon>Clostridia</taxon>
        <taxon>Eubacteriales</taxon>
        <taxon>Oscillospiraceae</taxon>
        <taxon>Flavonifractor</taxon>
    </lineage>
</organism>
<dbReference type="Proteomes" id="UP000429811">
    <property type="component" value="Unassembled WGS sequence"/>
</dbReference>
<comment type="caution">
    <text evidence="1">The sequence shown here is derived from an EMBL/GenBank/DDBJ whole genome shotgun (WGS) entry which is preliminary data.</text>
</comment>
<accession>A0A174M964</accession>
<evidence type="ECO:0000313" key="2">
    <source>
        <dbReference type="Proteomes" id="UP000429811"/>
    </source>
</evidence>
<dbReference type="RefSeq" id="WP_021683574.1">
    <property type="nucleotide sequence ID" value="NZ_AP031431.1"/>
</dbReference>
<sequence>MNRKELSQNHWKYYLMLEKRFVESIEFVELHEDNFDAFSNGYALLIQAIGAELDTVFKEFCGFNTTDRKTVADYAQYILTNTPDIKNQKISVQEYDIEIQPFMNWDITQPAQSLQWWGAFTDVKHNRYEQLKQAKQENVLNILGALYLIEMLYLKKITDGTDEFDVFDESSNLFSLKNWTSKAVPLSQAFAVLSDMMDDENNTTNKKFDA</sequence>
<protein>
    <submittedName>
        <fullName evidence="1">Uncharacterized protein</fullName>
    </submittedName>
</protein>
<proteinExistence type="predicted"/>
<dbReference type="GeneID" id="63971668"/>
<name>A0A174M964_FLAPL</name>